<dbReference type="Gene3D" id="3.80.10.10">
    <property type="entry name" value="Ribonuclease Inhibitor"/>
    <property type="match status" value="1"/>
</dbReference>
<dbReference type="FunFam" id="3.10.450.50:FF:000004">
    <property type="entry name" value="Nuclear RNA export factor 1"/>
    <property type="match status" value="1"/>
</dbReference>
<dbReference type="InterPro" id="IPR009060">
    <property type="entry name" value="UBA-like_sf"/>
</dbReference>
<dbReference type="Proteomes" id="UP000835206">
    <property type="component" value="Chromosome 1"/>
</dbReference>
<dbReference type="PROSITE" id="PS51450">
    <property type="entry name" value="LRR"/>
    <property type="match status" value="2"/>
</dbReference>
<reference evidence="13" key="1">
    <citation type="submission" date="2025-08" db="UniProtKB">
        <authorList>
            <consortium name="RefSeq"/>
        </authorList>
    </citation>
    <scope>IDENTIFICATION</scope>
</reference>
<dbReference type="Gene3D" id="3.30.70.330">
    <property type="match status" value="1"/>
</dbReference>
<dbReference type="SUPFAM" id="SSF46934">
    <property type="entry name" value="UBA-like"/>
    <property type="match status" value="1"/>
</dbReference>
<organism evidence="12 13">
    <name type="scientific">Bombus terrestris</name>
    <name type="common">Buff-tailed bumblebee</name>
    <name type="synonym">Apis terrestris</name>
    <dbReference type="NCBI Taxonomy" id="30195"/>
    <lineage>
        <taxon>Eukaryota</taxon>
        <taxon>Metazoa</taxon>
        <taxon>Ecdysozoa</taxon>
        <taxon>Arthropoda</taxon>
        <taxon>Hexapoda</taxon>
        <taxon>Insecta</taxon>
        <taxon>Pterygota</taxon>
        <taxon>Neoptera</taxon>
        <taxon>Endopterygota</taxon>
        <taxon>Hymenoptera</taxon>
        <taxon>Apocrita</taxon>
        <taxon>Aculeata</taxon>
        <taxon>Apoidea</taxon>
        <taxon>Anthophila</taxon>
        <taxon>Apidae</taxon>
        <taxon>Bombus</taxon>
        <taxon>Bombus</taxon>
    </lineage>
</organism>
<dbReference type="FunFam" id="3.80.10.10:FF:000384">
    <property type="entry name" value="Nuclear RNA export factor 1"/>
    <property type="match status" value="1"/>
</dbReference>
<keyword evidence="5" id="KW-0677">Repeat</keyword>
<dbReference type="InterPro" id="IPR012677">
    <property type="entry name" value="Nucleotide-bd_a/b_plait_sf"/>
</dbReference>
<feature type="region of interest" description="Disordered" evidence="9">
    <location>
        <begin position="1"/>
        <end position="44"/>
    </location>
</feature>
<feature type="compositionally biased region" description="Basic and acidic residues" evidence="9">
    <location>
        <begin position="19"/>
        <end position="37"/>
    </location>
</feature>
<protein>
    <submittedName>
        <fullName evidence="13">Nuclear RNA export factor 1</fullName>
    </submittedName>
</protein>
<dbReference type="InterPro" id="IPR030217">
    <property type="entry name" value="NXF_fam"/>
</dbReference>
<dbReference type="AlphaFoldDB" id="A0A9B0BG73"/>
<keyword evidence="7" id="KW-0694">RNA-binding</keyword>
<evidence type="ECO:0000313" key="12">
    <source>
        <dbReference type="Proteomes" id="UP000835206"/>
    </source>
</evidence>
<dbReference type="InterPro" id="IPR002075">
    <property type="entry name" value="NTF2_dom"/>
</dbReference>
<dbReference type="Pfam" id="PF03943">
    <property type="entry name" value="TAP_C"/>
    <property type="match status" value="1"/>
</dbReference>
<feature type="domain" description="TAP-C" evidence="11">
    <location>
        <begin position="596"/>
        <end position="650"/>
    </location>
</feature>
<evidence type="ECO:0000256" key="8">
    <source>
        <dbReference type="ARBA" id="ARBA00023242"/>
    </source>
</evidence>
<evidence type="ECO:0000256" key="6">
    <source>
        <dbReference type="ARBA" id="ARBA00022816"/>
    </source>
</evidence>
<dbReference type="RefSeq" id="XP_003393087.1">
    <property type="nucleotide sequence ID" value="XM_003393039.4"/>
</dbReference>
<dbReference type="CDD" id="cd14342">
    <property type="entry name" value="UBA_TAP-C"/>
    <property type="match status" value="1"/>
</dbReference>
<dbReference type="PROSITE" id="PS51281">
    <property type="entry name" value="TAP_C"/>
    <property type="match status" value="1"/>
</dbReference>
<evidence type="ECO:0000256" key="3">
    <source>
        <dbReference type="ARBA" id="ARBA00022448"/>
    </source>
</evidence>
<dbReference type="GO" id="GO:0005635">
    <property type="term" value="C:nuclear envelope"/>
    <property type="evidence" value="ECO:0007669"/>
    <property type="project" value="UniProtKB-ARBA"/>
</dbReference>
<dbReference type="InterPro" id="IPR035979">
    <property type="entry name" value="RBD_domain_sf"/>
</dbReference>
<dbReference type="GeneID" id="100650712"/>
<comment type="subcellular location">
    <subcellularLocation>
        <location evidence="1">Nucleus</location>
        <location evidence="1">Nucleoplasm</location>
    </subcellularLocation>
</comment>
<dbReference type="InterPro" id="IPR018222">
    <property type="entry name" value="Nuclear_transport_factor_2_euk"/>
</dbReference>
<dbReference type="SUPFAM" id="SSF54928">
    <property type="entry name" value="RNA-binding domain, RBD"/>
    <property type="match status" value="1"/>
</dbReference>
<dbReference type="PANTHER" id="PTHR10662:SF22">
    <property type="entry name" value="NUCLEAR RNA EXPORT FACTOR 1"/>
    <property type="match status" value="1"/>
</dbReference>
<dbReference type="SUPFAM" id="SSF54427">
    <property type="entry name" value="NTF2-like"/>
    <property type="match status" value="1"/>
</dbReference>
<dbReference type="SUPFAM" id="SSF52058">
    <property type="entry name" value="L domain-like"/>
    <property type="match status" value="1"/>
</dbReference>
<evidence type="ECO:0000256" key="1">
    <source>
        <dbReference type="ARBA" id="ARBA00004642"/>
    </source>
</evidence>
<evidence type="ECO:0000313" key="13">
    <source>
        <dbReference type="RefSeq" id="XP_003393087.1"/>
    </source>
</evidence>
<dbReference type="OrthoDB" id="25872at2759"/>
<dbReference type="Gene3D" id="3.10.450.50">
    <property type="match status" value="1"/>
</dbReference>
<evidence type="ECO:0000256" key="9">
    <source>
        <dbReference type="SAM" id="MobiDB-lite"/>
    </source>
</evidence>
<dbReference type="FunFam" id="1.10.8.10:FF:000018">
    <property type="entry name" value="Nuclear RNA export factor 1"/>
    <property type="match status" value="1"/>
</dbReference>
<evidence type="ECO:0000256" key="4">
    <source>
        <dbReference type="ARBA" id="ARBA00022614"/>
    </source>
</evidence>
<name>A0A9B0BG73_BOMTE</name>
<proteinExistence type="inferred from homology"/>
<dbReference type="PROSITE" id="PS50177">
    <property type="entry name" value="NTF2_DOMAIN"/>
    <property type="match status" value="1"/>
</dbReference>
<dbReference type="Gene3D" id="1.10.8.10">
    <property type="entry name" value="DNA helicase RuvA subunit, C-terminal domain"/>
    <property type="match status" value="1"/>
</dbReference>
<dbReference type="GO" id="GO:0016973">
    <property type="term" value="P:poly(A)+ mRNA export from nucleus"/>
    <property type="evidence" value="ECO:0007669"/>
    <property type="project" value="TreeGrafter"/>
</dbReference>
<evidence type="ECO:0000256" key="5">
    <source>
        <dbReference type="ARBA" id="ARBA00022737"/>
    </source>
</evidence>
<dbReference type="InterPro" id="IPR005637">
    <property type="entry name" value="TAP_C_dom"/>
</dbReference>
<keyword evidence="3" id="KW-0813">Transport</keyword>
<keyword evidence="8" id="KW-0539">Nucleus</keyword>
<keyword evidence="12" id="KW-1185">Reference proteome</keyword>
<dbReference type="KEGG" id="bter:100650712"/>
<evidence type="ECO:0000256" key="7">
    <source>
        <dbReference type="ARBA" id="ARBA00022884"/>
    </source>
</evidence>
<dbReference type="GO" id="GO:0005654">
    <property type="term" value="C:nucleoplasm"/>
    <property type="evidence" value="ECO:0007669"/>
    <property type="project" value="UniProtKB-SubCell"/>
</dbReference>
<dbReference type="CDD" id="cd00780">
    <property type="entry name" value="NTF2"/>
    <property type="match status" value="1"/>
</dbReference>
<dbReference type="InterPro" id="IPR057125">
    <property type="entry name" value="NXF1/2/3/5-like_LRR"/>
</dbReference>
<dbReference type="Pfam" id="PF22602">
    <property type="entry name" value="NXF_NTF2"/>
    <property type="match status" value="1"/>
</dbReference>
<keyword evidence="6" id="KW-0509">mRNA transport</keyword>
<dbReference type="Pfam" id="PF24048">
    <property type="entry name" value="LRR_NXF1-5"/>
    <property type="match status" value="1"/>
</dbReference>
<dbReference type="GO" id="GO:0003723">
    <property type="term" value="F:RNA binding"/>
    <property type="evidence" value="ECO:0007669"/>
    <property type="project" value="UniProtKB-KW"/>
</dbReference>
<evidence type="ECO:0000256" key="2">
    <source>
        <dbReference type="ARBA" id="ARBA00009285"/>
    </source>
</evidence>
<dbReference type="InterPro" id="IPR032710">
    <property type="entry name" value="NTF2-like_dom_sf"/>
</dbReference>
<evidence type="ECO:0000259" key="11">
    <source>
        <dbReference type="PROSITE" id="PS51281"/>
    </source>
</evidence>
<dbReference type="InterPro" id="IPR001611">
    <property type="entry name" value="Leu-rich_rpt"/>
</dbReference>
<dbReference type="SMART" id="SM00804">
    <property type="entry name" value="TAP_C"/>
    <property type="match status" value="1"/>
</dbReference>
<dbReference type="GO" id="GO:0005737">
    <property type="term" value="C:cytoplasm"/>
    <property type="evidence" value="ECO:0007669"/>
    <property type="project" value="InterPro"/>
</dbReference>
<dbReference type="InterPro" id="IPR015245">
    <property type="entry name" value="Tap_RNA-bd"/>
</dbReference>
<dbReference type="InterPro" id="IPR032675">
    <property type="entry name" value="LRR_dom_sf"/>
</dbReference>
<sequence length="650" mass="75276">MPKKSNKPQRGGRGGRLGNFEDKHYFGHDDRVPRNDRGSYLGNRPRVSFKTQARPTRDVPRSLTLACLDEDVQMATSSNNNNNNSRQVIITGRNRRTQRGRNSPVPHRRYRSSLAPRSKRFPIGEINWYKVTIPYGHKYDKDYIINNLLSYIAPETFLPIMYRVFGSEANFYVDDEKIAVALLDCDRKITTTDGYKLLVRVSKSPFPQCEIDAKLKERLKQAMAKRYMHATNALDLSRFHRDPDLISDYFCALFQSPILKAVLDIVSEYIPNLEALNLDGNKLQTIQNLNILNRKFLKLKILYIGDNRIKDINQLDIIKDLKLEELKLAGNPICNKYKSRQNDYISDVRKRFPKLLRLDGMDLPKPILFDVVDEGNKIPLSQRMFVANAKAQEVASQFLQQYFLIFDSENRQPLLDAYVEHACFSMTVSYPPHYTNKLNGYLMENRNLMENKNLMDNRNLYRINDTNRKQKLLKHGRLPVVSFISEMPQTSHYLNTFTMDISLITDGIMLITVTGLFKELDKKEQPVRYFNRTFIIVPEGNGYCIRNEQLHISQPTDAQLKQLSSQPQTQMIQDPGSQTPSISGNEKSLTVQLSEDVKQQMTMTLSQQTNMNLEWSLKCLEEVSWNYDNALSAFQEFYKRGQVPAEAFNK</sequence>
<dbReference type="PANTHER" id="PTHR10662">
    <property type="entry name" value="NUCLEAR RNA EXPORT FACTOR"/>
    <property type="match status" value="1"/>
</dbReference>
<dbReference type="Pfam" id="PF09162">
    <property type="entry name" value="Tap-RNA_bind"/>
    <property type="match status" value="1"/>
</dbReference>
<feature type="domain" description="NTF2" evidence="10">
    <location>
        <begin position="394"/>
        <end position="552"/>
    </location>
</feature>
<gene>
    <name evidence="13" type="primary">LOC100650712</name>
</gene>
<feature type="region of interest" description="Disordered" evidence="9">
    <location>
        <begin position="75"/>
        <end position="112"/>
    </location>
</feature>
<comment type="similarity">
    <text evidence="2">Belongs to the NXF family.</text>
</comment>
<accession>A0A9B0BG73</accession>
<evidence type="ECO:0000259" key="10">
    <source>
        <dbReference type="PROSITE" id="PS50177"/>
    </source>
</evidence>
<feature type="compositionally biased region" description="Low complexity" evidence="9">
    <location>
        <begin position="77"/>
        <end position="92"/>
    </location>
</feature>
<keyword evidence="4" id="KW-0433">Leucine-rich repeat</keyword>